<evidence type="ECO:0000313" key="2">
    <source>
        <dbReference type="EMBL" id="GGM11640.1"/>
    </source>
</evidence>
<feature type="transmembrane region" description="Helical" evidence="1">
    <location>
        <begin position="12"/>
        <end position="31"/>
    </location>
</feature>
<keyword evidence="1" id="KW-0472">Membrane</keyword>
<dbReference type="Pfam" id="PF02325">
    <property type="entry name" value="CCB3_YggT"/>
    <property type="match status" value="1"/>
</dbReference>
<gene>
    <name evidence="2" type="ORF">GCM10011594_34450</name>
</gene>
<accession>A0A917T6T0</accession>
<organism evidence="2 3">
    <name type="scientific">Nakamurella endophytica</name>
    <dbReference type="NCBI Taxonomy" id="1748367"/>
    <lineage>
        <taxon>Bacteria</taxon>
        <taxon>Bacillati</taxon>
        <taxon>Actinomycetota</taxon>
        <taxon>Actinomycetes</taxon>
        <taxon>Nakamurellales</taxon>
        <taxon>Nakamurellaceae</taxon>
        <taxon>Nakamurella</taxon>
    </lineage>
</organism>
<dbReference type="Proteomes" id="UP000655208">
    <property type="component" value="Unassembled WGS sequence"/>
</dbReference>
<evidence type="ECO:0008006" key="4">
    <source>
        <dbReference type="Google" id="ProtNLM"/>
    </source>
</evidence>
<feature type="transmembrane region" description="Helical" evidence="1">
    <location>
        <begin position="77"/>
        <end position="102"/>
    </location>
</feature>
<comment type="caution">
    <text evidence="2">The sequence shown here is derived from an EMBL/GenBank/DDBJ whole genome shotgun (WGS) entry which is preliminary data.</text>
</comment>
<keyword evidence="3" id="KW-1185">Reference proteome</keyword>
<evidence type="ECO:0000313" key="3">
    <source>
        <dbReference type="Proteomes" id="UP000655208"/>
    </source>
</evidence>
<reference evidence="2" key="1">
    <citation type="journal article" date="2014" name="Int. J. Syst. Evol. Microbiol.">
        <title>Complete genome sequence of Corynebacterium casei LMG S-19264T (=DSM 44701T), isolated from a smear-ripened cheese.</title>
        <authorList>
            <consortium name="US DOE Joint Genome Institute (JGI-PGF)"/>
            <person name="Walter F."/>
            <person name="Albersmeier A."/>
            <person name="Kalinowski J."/>
            <person name="Ruckert C."/>
        </authorList>
    </citation>
    <scope>NUCLEOTIDE SEQUENCE</scope>
    <source>
        <strain evidence="2">CGMCC 4.7308</strain>
    </source>
</reference>
<evidence type="ECO:0000256" key="1">
    <source>
        <dbReference type="SAM" id="Phobius"/>
    </source>
</evidence>
<reference evidence="2" key="2">
    <citation type="submission" date="2020-09" db="EMBL/GenBank/DDBJ databases">
        <authorList>
            <person name="Sun Q."/>
            <person name="Zhou Y."/>
        </authorList>
    </citation>
    <scope>NUCLEOTIDE SEQUENCE</scope>
    <source>
        <strain evidence="2">CGMCC 4.7308</strain>
    </source>
</reference>
<dbReference type="GO" id="GO:0016020">
    <property type="term" value="C:membrane"/>
    <property type="evidence" value="ECO:0007669"/>
    <property type="project" value="InterPro"/>
</dbReference>
<keyword evidence="1" id="KW-1133">Transmembrane helix</keyword>
<keyword evidence="1" id="KW-0812">Transmembrane</keyword>
<dbReference type="EMBL" id="BMNA01000009">
    <property type="protein sequence ID" value="GGM11640.1"/>
    <property type="molecule type" value="Genomic_DNA"/>
</dbReference>
<sequence>MRQTGEVNIVWQVVYLLLWIFRLLLLARIVIEFVRVLARQWRPAGRPAATMEIVYAATDPPVKLLRRLIPTVRLGGVGFDLSIIVLLVVIYILMSVVISVLVP</sequence>
<protein>
    <recommendedName>
        <fullName evidence="4">YggT family protein</fullName>
    </recommendedName>
</protein>
<dbReference type="AlphaFoldDB" id="A0A917T6T0"/>
<proteinExistence type="predicted"/>
<name>A0A917T6T0_9ACTN</name>
<dbReference type="InterPro" id="IPR003425">
    <property type="entry name" value="CCB3/YggT"/>
</dbReference>